<dbReference type="KEGG" id="fcy:FRACYDRAFT_269010"/>
<evidence type="ECO:0000313" key="6">
    <source>
        <dbReference type="Proteomes" id="UP000095751"/>
    </source>
</evidence>
<dbReference type="InParanoid" id="A0A1E7FE88"/>
<feature type="domain" description="DUF2470" evidence="3">
    <location>
        <begin position="242"/>
        <end position="331"/>
    </location>
</feature>
<dbReference type="AlphaFoldDB" id="A0A1E7FE88"/>
<dbReference type="InterPro" id="IPR055343">
    <property type="entry name" value="CREG_beta-barrel"/>
</dbReference>
<dbReference type="EMBL" id="KV784358">
    <property type="protein sequence ID" value="OEU16467.1"/>
    <property type="molecule type" value="Genomic_DNA"/>
</dbReference>
<proteinExistence type="predicted"/>
<feature type="region of interest" description="Disordered" evidence="1">
    <location>
        <begin position="35"/>
        <end position="57"/>
    </location>
</feature>
<dbReference type="PANTHER" id="PTHR13343">
    <property type="entry name" value="CREG1 PROTEIN"/>
    <property type="match status" value="1"/>
</dbReference>
<dbReference type="InterPro" id="IPR012349">
    <property type="entry name" value="Split_barrel_FMN-bd"/>
</dbReference>
<evidence type="ECO:0000256" key="1">
    <source>
        <dbReference type="SAM" id="MobiDB-lite"/>
    </source>
</evidence>
<evidence type="ECO:0000259" key="3">
    <source>
        <dbReference type="Pfam" id="PF10615"/>
    </source>
</evidence>
<sequence>MAIFNFFYTVSVLALSCSWNAQALSNNRIRSTSTATARGSPLYHAPAPKHDVSGGRNAMDELTQDQKDRVNAFVIHQDGVPKIGFPADVRSLVQYNHGFAVMSTNSKLNPGFPGGSVVGFAVDEEGRPLFVFSGMSSHTTDILKDPKCSLTIADKNFKGAADGRVNLMGTSSRIKDEEEIEKIREIYLKKHPGAFWVNFGDFFFYRMEIEAIRFVGGFARAGSVSPEDYKNASPDPIMAFGAAIASHMNDDHSSATIAMVNHYIPSLAGDGYVQEAMINRVDAMGMDIMITRDPENNDRLPGQTQQFKVRLPFPGGAISERGGVKTAIVQMTQESASAQETTEEAK</sequence>
<protein>
    <submittedName>
        <fullName evidence="5">Uncharacterized protein</fullName>
    </submittedName>
</protein>
<dbReference type="GO" id="GO:0005737">
    <property type="term" value="C:cytoplasm"/>
    <property type="evidence" value="ECO:0007669"/>
    <property type="project" value="UniProtKB-ARBA"/>
</dbReference>
<keyword evidence="2" id="KW-0732">Signal</keyword>
<dbReference type="OrthoDB" id="2138282at2759"/>
<dbReference type="Pfam" id="PF13883">
    <property type="entry name" value="CREG_beta-barrel"/>
    <property type="match status" value="1"/>
</dbReference>
<organism evidence="5 6">
    <name type="scientific">Fragilariopsis cylindrus CCMP1102</name>
    <dbReference type="NCBI Taxonomy" id="635003"/>
    <lineage>
        <taxon>Eukaryota</taxon>
        <taxon>Sar</taxon>
        <taxon>Stramenopiles</taxon>
        <taxon>Ochrophyta</taxon>
        <taxon>Bacillariophyta</taxon>
        <taxon>Bacillariophyceae</taxon>
        <taxon>Bacillariophycidae</taxon>
        <taxon>Bacillariales</taxon>
        <taxon>Bacillariaceae</taxon>
        <taxon>Fragilariopsis</taxon>
    </lineage>
</organism>
<keyword evidence="6" id="KW-1185">Reference proteome</keyword>
<dbReference type="PANTHER" id="PTHR13343:SF24">
    <property type="entry name" value="OS07G0573800 PROTEIN"/>
    <property type="match status" value="1"/>
</dbReference>
<dbReference type="InterPro" id="IPR019595">
    <property type="entry name" value="DUF2470"/>
</dbReference>
<name>A0A1E7FE88_9STRA</name>
<accession>A0A1E7FE88</accession>
<dbReference type="Gene3D" id="3.20.180.10">
    <property type="entry name" value="PNP-oxidase-like"/>
    <property type="match status" value="1"/>
</dbReference>
<gene>
    <name evidence="5" type="ORF">FRACYDRAFT_269010</name>
</gene>
<evidence type="ECO:0000256" key="2">
    <source>
        <dbReference type="SAM" id="SignalP"/>
    </source>
</evidence>
<dbReference type="Proteomes" id="UP000095751">
    <property type="component" value="Unassembled WGS sequence"/>
</dbReference>
<feature type="domain" description="CREG-like beta-barrel" evidence="4">
    <location>
        <begin position="90"/>
        <end position="230"/>
    </location>
</feature>
<feature type="signal peptide" evidence="2">
    <location>
        <begin position="1"/>
        <end position="23"/>
    </location>
</feature>
<feature type="chain" id="PRO_5009193018" evidence="2">
    <location>
        <begin position="24"/>
        <end position="346"/>
    </location>
</feature>
<dbReference type="Pfam" id="PF10615">
    <property type="entry name" value="DUF2470"/>
    <property type="match status" value="1"/>
</dbReference>
<dbReference type="InterPro" id="IPR037119">
    <property type="entry name" value="Haem_oxidase_HugZ-like_sf"/>
</dbReference>
<dbReference type="Gene3D" id="2.30.110.10">
    <property type="entry name" value="Electron Transport, Fmn-binding Protein, Chain A"/>
    <property type="match status" value="1"/>
</dbReference>
<evidence type="ECO:0000313" key="5">
    <source>
        <dbReference type="EMBL" id="OEU16467.1"/>
    </source>
</evidence>
<evidence type="ECO:0000259" key="4">
    <source>
        <dbReference type="Pfam" id="PF13883"/>
    </source>
</evidence>
<dbReference type="SUPFAM" id="SSF50475">
    <property type="entry name" value="FMN-binding split barrel"/>
    <property type="match status" value="1"/>
</dbReference>
<reference evidence="5 6" key="1">
    <citation type="submission" date="2016-09" db="EMBL/GenBank/DDBJ databases">
        <title>Extensive genetic diversity and differential bi-allelic expression allows diatom success in the polar Southern Ocean.</title>
        <authorList>
            <consortium name="DOE Joint Genome Institute"/>
            <person name="Mock T."/>
            <person name="Otillar R.P."/>
            <person name="Strauss J."/>
            <person name="Dupont C."/>
            <person name="Frickenhaus S."/>
            <person name="Maumus F."/>
            <person name="Mcmullan M."/>
            <person name="Sanges R."/>
            <person name="Schmutz J."/>
            <person name="Toseland A."/>
            <person name="Valas R."/>
            <person name="Veluchamy A."/>
            <person name="Ward B.J."/>
            <person name="Allen A."/>
            <person name="Barry K."/>
            <person name="Falciatore A."/>
            <person name="Ferrante M."/>
            <person name="Fortunato A.E."/>
            <person name="Gloeckner G."/>
            <person name="Gruber A."/>
            <person name="Hipkin R."/>
            <person name="Janech M."/>
            <person name="Kroth P."/>
            <person name="Leese F."/>
            <person name="Lindquist E."/>
            <person name="Lyon B.R."/>
            <person name="Martin J."/>
            <person name="Mayer C."/>
            <person name="Parker M."/>
            <person name="Quesneville H."/>
            <person name="Raymond J."/>
            <person name="Uhlig C."/>
            <person name="Valentin K.U."/>
            <person name="Worden A.Z."/>
            <person name="Armbrust E.V."/>
            <person name="Bowler C."/>
            <person name="Green B."/>
            <person name="Moulton V."/>
            <person name="Van Oosterhout C."/>
            <person name="Grigoriev I."/>
        </authorList>
    </citation>
    <scope>NUCLEOTIDE SEQUENCE [LARGE SCALE GENOMIC DNA]</scope>
    <source>
        <strain evidence="5 6">CCMP1102</strain>
    </source>
</reference>